<dbReference type="InterPro" id="IPR055259">
    <property type="entry name" value="YkvP/CgeB_Glyco_trans-like"/>
</dbReference>
<dbReference type="Proteomes" id="UP000001369">
    <property type="component" value="Chromosome"/>
</dbReference>
<accession>C1DTH9</accession>
<dbReference type="RefSeq" id="WP_012673533.1">
    <property type="nucleotide sequence ID" value="NC_012438.1"/>
</dbReference>
<evidence type="ECO:0000313" key="3">
    <source>
        <dbReference type="Proteomes" id="UP000001369"/>
    </source>
</evidence>
<dbReference type="AlphaFoldDB" id="C1DTH9"/>
<feature type="domain" description="Spore protein YkvP/CgeB glycosyl transferase-like" evidence="1">
    <location>
        <begin position="250"/>
        <end position="389"/>
    </location>
</feature>
<evidence type="ECO:0000313" key="2">
    <source>
        <dbReference type="EMBL" id="ACN98208.1"/>
    </source>
</evidence>
<dbReference type="eggNOG" id="COG4641">
    <property type="taxonomic scope" value="Bacteria"/>
</dbReference>
<proteinExistence type="predicted"/>
<keyword evidence="3" id="KW-1185">Reference proteome</keyword>
<organism evidence="2 3">
    <name type="scientific">Sulfurihydrogenibium azorense (strain DSM 15241 / OCM 825 / Az-Fu1)</name>
    <dbReference type="NCBI Taxonomy" id="204536"/>
    <lineage>
        <taxon>Bacteria</taxon>
        <taxon>Pseudomonadati</taxon>
        <taxon>Aquificota</taxon>
        <taxon>Aquificia</taxon>
        <taxon>Aquificales</taxon>
        <taxon>Hydrogenothermaceae</taxon>
        <taxon>Sulfurihydrogenibium</taxon>
    </lineage>
</organism>
<dbReference type="HOGENOM" id="CLU_675743_0_0_0"/>
<dbReference type="STRING" id="204536.SULAZ_0424"/>
<gene>
    <name evidence="2" type="ordered locus">SULAZ_0424</name>
</gene>
<dbReference type="KEGG" id="saf:SULAZ_0424"/>
<dbReference type="OrthoDB" id="9259at2"/>
<name>C1DTH9_SULAA</name>
<dbReference type="Pfam" id="PF13524">
    <property type="entry name" value="Glyco_trans_1_2"/>
    <property type="match status" value="1"/>
</dbReference>
<reference evidence="2 3" key="1">
    <citation type="journal article" date="2009" name="J. Bacteriol.">
        <title>Complete and draft genome sequences of six members of the Aquificales.</title>
        <authorList>
            <person name="Reysenbach A.L."/>
            <person name="Hamamura N."/>
            <person name="Podar M."/>
            <person name="Griffiths E."/>
            <person name="Ferreira S."/>
            <person name="Hochstein R."/>
            <person name="Heidelberg J."/>
            <person name="Johnson J."/>
            <person name="Mead D."/>
            <person name="Pohorille A."/>
            <person name="Sarmiento M."/>
            <person name="Schweighofer K."/>
            <person name="Seshadri R."/>
            <person name="Voytek M.A."/>
        </authorList>
    </citation>
    <scope>NUCLEOTIDE SEQUENCE [LARGE SCALE GENOMIC DNA]</scope>
    <source>
        <strain evidence="3">Az-Fu1 / DSM 15241 / OCM 825</strain>
    </source>
</reference>
<evidence type="ECO:0000259" key="1">
    <source>
        <dbReference type="Pfam" id="PF13524"/>
    </source>
</evidence>
<dbReference type="EMBL" id="CP001229">
    <property type="protein sequence ID" value="ACN98208.1"/>
    <property type="molecule type" value="Genomic_DNA"/>
</dbReference>
<sequence length="414" mass="47445">MEENKVLKPRVVFLKTPDPKQMSESIIDGLAKSISARNFEVKVIDLTAENVQDVINEIIEYKPLFTVDLNLDGMIYAEREGQQQPFCDLLGNIHITWFIDDPMIHFTKLKPVLQSNQILYVNIDIEHAQWLRSAGKNVAFIPPGVNPSKIPPLREKEFEVAFVGPITDPNMIESQWQERFDPNLFGFAVELGRLIYRNPDMPIRFASGYLISQLNPDFQAALYQFQQENEADFMALLTEIGLYAMYLRRWSILDAIENYEVNVLGPVIGEPKENVVVHEDIVTQKDVIDFLSRTKISLLSQPPFIPTGLGFTVFDSVATGSLTFVEERLLSKSFFTPEKEIITYHPIDFIEIEGKVAYYLEEAADEMAEISKAGRDKVLREHTIYQRGEMLANIMEDIIKQSLQEEQKSESKEE</sequence>
<protein>
    <recommendedName>
        <fullName evidence="1">Spore protein YkvP/CgeB glycosyl transferase-like domain-containing protein</fullName>
    </recommendedName>
</protein>